<keyword evidence="1" id="KW-0689">Ribosomal protein</keyword>
<name>A0A7X9RMF1_9ENTE</name>
<evidence type="ECO:0000313" key="2">
    <source>
        <dbReference type="Proteomes" id="UP000588071"/>
    </source>
</evidence>
<protein>
    <submittedName>
        <fullName evidence="1">50S ribosomal protein L7/L12</fullName>
    </submittedName>
</protein>
<reference evidence="1 2" key="1">
    <citation type="submission" date="2020-04" db="EMBL/GenBank/DDBJ databases">
        <authorList>
            <person name="Hitch T.C.A."/>
            <person name="Wylensek D."/>
            <person name="Clavel T."/>
        </authorList>
    </citation>
    <scope>NUCLEOTIDE SEQUENCE [LARGE SCALE GENOMIC DNA]</scope>
    <source>
        <strain evidence="1 2">WCA-380-WT-3C</strain>
    </source>
</reference>
<sequence>MEYALAFGFIVYIFFSYNEITKLKKQVKAQEKQLNECCKRTGNQELCSYFVSDEIKEKVLHLKNSGKLTEAVKEIRLETSMDLLEAKEYVDKL</sequence>
<keyword evidence="1" id="KW-0687">Ribonucleoprotein</keyword>
<accession>A0A7X9RMF1</accession>
<organism evidence="1 2">
    <name type="scientific">Enterococcus cecorum</name>
    <dbReference type="NCBI Taxonomy" id="44008"/>
    <lineage>
        <taxon>Bacteria</taxon>
        <taxon>Bacillati</taxon>
        <taxon>Bacillota</taxon>
        <taxon>Bacilli</taxon>
        <taxon>Lactobacillales</taxon>
        <taxon>Enterococcaceae</taxon>
        <taxon>Enterococcus</taxon>
    </lineage>
</organism>
<dbReference type="RefSeq" id="WP_168931724.1">
    <property type="nucleotide sequence ID" value="NZ_JABAFV010000022.1"/>
</dbReference>
<gene>
    <name evidence="1" type="ORF">HF857_10235</name>
</gene>
<dbReference type="Proteomes" id="UP000588071">
    <property type="component" value="Unassembled WGS sequence"/>
</dbReference>
<dbReference type="GO" id="GO:0005840">
    <property type="term" value="C:ribosome"/>
    <property type="evidence" value="ECO:0007669"/>
    <property type="project" value="UniProtKB-KW"/>
</dbReference>
<dbReference type="EMBL" id="JABAFV010000022">
    <property type="protein sequence ID" value="NME50581.1"/>
    <property type="molecule type" value="Genomic_DNA"/>
</dbReference>
<proteinExistence type="predicted"/>
<evidence type="ECO:0000313" key="1">
    <source>
        <dbReference type="EMBL" id="NME50581.1"/>
    </source>
</evidence>
<comment type="caution">
    <text evidence="1">The sequence shown here is derived from an EMBL/GenBank/DDBJ whole genome shotgun (WGS) entry which is preliminary data.</text>
</comment>
<dbReference type="AlphaFoldDB" id="A0A7X9RMF1"/>